<keyword evidence="6" id="KW-1185">Reference proteome</keyword>
<dbReference type="InterPro" id="IPR004190">
    <property type="entry name" value="DNA_pol_proc_fac"/>
</dbReference>
<evidence type="ECO:0000259" key="4">
    <source>
        <dbReference type="Pfam" id="PF03816"/>
    </source>
</evidence>
<dbReference type="InterPro" id="IPR050922">
    <property type="entry name" value="LytR/CpsA/Psr_CW_biosynth"/>
</dbReference>
<evidence type="ECO:0000313" key="6">
    <source>
        <dbReference type="Proteomes" id="UP001519296"/>
    </source>
</evidence>
<evidence type="ECO:0000256" key="1">
    <source>
        <dbReference type="ARBA" id="ARBA00006068"/>
    </source>
</evidence>
<gene>
    <name evidence="5" type="ORF">C4K46_08375</name>
</gene>
<dbReference type="EMBL" id="PRDG01000005">
    <property type="protein sequence ID" value="MBP2623951.1"/>
    <property type="molecule type" value="Genomic_DNA"/>
</dbReference>
<protein>
    <submittedName>
        <fullName evidence="5">LytR family transcriptional regulator</fullName>
    </submittedName>
</protein>
<reference evidence="5 6" key="1">
    <citation type="submission" date="2018-02" db="EMBL/GenBank/DDBJ databases">
        <title>Draft genome sequence of Streptococcus oricebi CCUG 70868T type strain.</title>
        <authorList>
            <person name="Mendez V."/>
            <person name="Salva-Serra F."/>
            <person name="Jaen-Luchoro D."/>
            <person name="Gonzales-Siles L."/>
            <person name="Karlsson R."/>
            <person name="Engstrom-Jakobsson H."/>
            <person name="Busquets A."/>
            <person name="Gomila M."/>
            <person name="Pineiro-Iglesias B."/>
            <person name="Bennasar-Figueras A."/>
            <person name="Seeger M."/>
            <person name="Moore E."/>
        </authorList>
    </citation>
    <scope>NUCLEOTIDE SEQUENCE [LARGE SCALE GENOMIC DNA]</scope>
    <source>
        <strain evidence="5 6">CCUG 70868</strain>
    </source>
</reference>
<comment type="caution">
    <text evidence="5">The sequence shown here is derived from an EMBL/GenBank/DDBJ whole genome shotgun (WGS) entry which is preliminary data.</text>
</comment>
<feature type="domain" description="DNA polymerase processivity factor" evidence="3">
    <location>
        <begin position="72"/>
        <end position="185"/>
    </location>
</feature>
<dbReference type="Pfam" id="PF02916">
    <property type="entry name" value="DNA_PPF"/>
    <property type="match status" value="1"/>
</dbReference>
<evidence type="ECO:0000256" key="2">
    <source>
        <dbReference type="SAM" id="Phobius"/>
    </source>
</evidence>
<keyword evidence="2" id="KW-0472">Membrane</keyword>
<proteinExistence type="inferred from homology"/>
<dbReference type="InterPro" id="IPR004474">
    <property type="entry name" value="LytR_CpsA_psr"/>
</dbReference>
<dbReference type="Gene3D" id="3.40.190.10">
    <property type="entry name" value="Periplasmic binding protein-like II"/>
    <property type="match status" value="1"/>
</dbReference>
<accession>A0ABS5B647</accession>
<dbReference type="PANTHER" id="PTHR33392:SF6">
    <property type="entry name" value="POLYISOPRENYL-TEICHOIC ACID--PEPTIDOGLYCAN TEICHOIC ACID TRANSFERASE TAGU"/>
    <property type="match status" value="1"/>
</dbReference>
<dbReference type="PANTHER" id="PTHR33392">
    <property type="entry name" value="POLYISOPRENYL-TEICHOIC ACID--PEPTIDOGLYCAN TEICHOIC ACID TRANSFERASE TAGU"/>
    <property type="match status" value="1"/>
</dbReference>
<feature type="transmembrane region" description="Helical" evidence="2">
    <location>
        <begin position="75"/>
        <end position="94"/>
    </location>
</feature>
<dbReference type="Pfam" id="PF03816">
    <property type="entry name" value="LytR_cpsA_psr"/>
    <property type="match status" value="1"/>
</dbReference>
<dbReference type="SUPFAM" id="SSF53850">
    <property type="entry name" value="Periplasmic binding protein-like II"/>
    <property type="match status" value="1"/>
</dbReference>
<name>A0ABS5B647_9STRE</name>
<organism evidence="5 6">
    <name type="scientific">Streptococcus oricebi</name>
    <dbReference type="NCBI Taxonomy" id="1547447"/>
    <lineage>
        <taxon>Bacteria</taxon>
        <taxon>Bacillati</taxon>
        <taxon>Bacillota</taxon>
        <taxon>Bacilli</taxon>
        <taxon>Lactobacillales</taxon>
        <taxon>Streptococcaceae</taxon>
        <taxon>Streptococcus</taxon>
    </lineage>
</organism>
<comment type="similarity">
    <text evidence="1">Belongs to the LytR/CpsA/Psr (LCP) family.</text>
</comment>
<feature type="transmembrane region" description="Helical" evidence="2">
    <location>
        <begin position="21"/>
        <end position="42"/>
    </location>
</feature>
<evidence type="ECO:0000259" key="3">
    <source>
        <dbReference type="Pfam" id="PF02916"/>
    </source>
</evidence>
<sequence>MSKKKKSRFLTKKRLKLVNSALLSLFVLLAALLIFTIFRYNILAFRALNIVVTGLLIGIAALATYLIVAGRASRFTSLLLFFSLLLGSGAMYALKEVVDLSSGLNSTASYSEYEMSILVPADSEIKDVSQLSQVLAPLGNDAENIKALTDHLSQTKKLNLAVDSSPSYLAAYQSLINGEAPAMILNSVFENVLQTEHPDYAGKVKKIYSFKLTKQVETAKEKQAANADVFNIYISGIDTYGAITSVSRSDVNIIMTVNRKTKKVLLTTTPRDTYLPIADGGANQGDKLTHAGIYGVDASVHTLENFYGIDINYYVRLNFSSFLKLIDLLGGIDLQNDQEFTAGGQNFPLGQIHLNSEQALIFVRERYSLSGGDNDRGKNQEKVIAAVIKKLTSTDALKNYRAIISGLQDSVQTNMALETMMNLINGQLESGGSYKVESQALIGTGSNDLPSYAMPGSNLYMLQPDQASLASLKEAIQAVMEGK</sequence>
<keyword evidence="2" id="KW-1133">Transmembrane helix</keyword>
<feature type="domain" description="Cell envelope-related transcriptional attenuator" evidence="4">
    <location>
        <begin position="248"/>
        <end position="392"/>
    </location>
</feature>
<dbReference type="NCBIfam" id="TIGR00350">
    <property type="entry name" value="lytR_cpsA_psr"/>
    <property type="match status" value="1"/>
</dbReference>
<dbReference type="Proteomes" id="UP001519296">
    <property type="component" value="Unassembled WGS sequence"/>
</dbReference>
<feature type="transmembrane region" description="Helical" evidence="2">
    <location>
        <begin position="48"/>
        <end position="68"/>
    </location>
</feature>
<evidence type="ECO:0000313" key="5">
    <source>
        <dbReference type="EMBL" id="MBP2623951.1"/>
    </source>
</evidence>
<dbReference type="Gene3D" id="3.40.630.190">
    <property type="entry name" value="LCP protein"/>
    <property type="match status" value="1"/>
</dbReference>
<keyword evidence="2" id="KW-0812">Transmembrane</keyword>